<proteinExistence type="predicted"/>
<sequence>MVNASRLKTVIFQFLDIFALIGWAALLFKYWITGQLSLLIHPNYFGLVFATSIVLFVLGIWKIRMVLKQWQGNSASIEPESDRHITLLPKSLGTGLLLLAAILGLLIAPRPLNSQIAVQRGISESLPVTRVQAQSFRAVVKPEEKTLIDWVRTLNAYPEPDEYTGQPAKVSGFVVHLPQLPDNYLLISRFILTCCAVDAYPVGLPVKLTGSRNSYPPDTWLEIEGEMFTEALPLEVGKSDTRRQLAIAARSVKPIPTPADPYGY</sequence>
<dbReference type="Proteomes" id="UP001328733">
    <property type="component" value="Unassembled WGS sequence"/>
</dbReference>
<feature type="transmembrane region" description="Helical" evidence="1">
    <location>
        <begin position="12"/>
        <end position="32"/>
    </location>
</feature>
<dbReference type="InterPro" id="IPR015402">
    <property type="entry name" value="DUF1980"/>
</dbReference>
<feature type="domain" description="DUF1980" evidence="2">
    <location>
        <begin position="17"/>
        <end position="122"/>
    </location>
</feature>
<protein>
    <submittedName>
        <fullName evidence="4">TIGR03943 family protein</fullName>
    </submittedName>
</protein>
<dbReference type="RefSeq" id="WP_332864423.1">
    <property type="nucleotide sequence ID" value="NZ_JBAFSM010000011.1"/>
</dbReference>
<feature type="transmembrane region" description="Helical" evidence="1">
    <location>
        <begin position="44"/>
        <end position="67"/>
    </location>
</feature>
<evidence type="ECO:0000313" key="5">
    <source>
        <dbReference type="Proteomes" id="UP001328733"/>
    </source>
</evidence>
<keyword evidence="1" id="KW-1133">Transmembrane helix</keyword>
<dbReference type="NCBIfam" id="TIGR03943">
    <property type="entry name" value="TIGR03943 family putative permease subunit"/>
    <property type="match status" value="1"/>
</dbReference>
<evidence type="ECO:0000313" key="4">
    <source>
        <dbReference type="EMBL" id="MEG3436954.1"/>
    </source>
</evidence>
<keyword evidence="5" id="KW-1185">Reference proteome</keyword>
<evidence type="ECO:0000259" key="3">
    <source>
        <dbReference type="Pfam" id="PF21537"/>
    </source>
</evidence>
<dbReference type="AlphaFoldDB" id="A0AAW9QPA1"/>
<comment type="caution">
    <text evidence="4">The sequence shown here is derived from an EMBL/GenBank/DDBJ whole genome shotgun (WGS) entry which is preliminary data.</text>
</comment>
<reference evidence="4 5" key="1">
    <citation type="submission" date="2024-01" db="EMBL/GenBank/DDBJ databases">
        <title>Genomic insights into the taxonomy and metabolism of the cyanobacterium Pannus brasiliensis CCIBt3594.</title>
        <authorList>
            <person name="Machado M."/>
            <person name="Botero N.B."/>
            <person name="Andreote A.P.D."/>
            <person name="Feitosa A.M.T."/>
            <person name="Popin R."/>
            <person name="Sivonen K."/>
            <person name="Fiore M.F."/>
        </authorList>
    </citation>
    <scope>NUCLEOTIDE SEQUENCE [LARGE SCALE GENOMIC DNA]</scope>
    <source>
        <strain evidence="4 5">CCIBt3594</strain>
    </source>
</reference>
<dbReference type="InterPro" id="IPR048493">
    <property type="entry name" value="DUF1980_N"/>
</dbReference>
<dbReference type="PANTHER" id="PTHR40047">
    <property type="entry name" value="UPF0703 PROTEIN YCGQ"/>
    <property type="match status" value="1"/>
</dbReference>
<organism evidence="4 5">
    <name type="scientific">Pannus brasiliensis CCIBt3594</name>
    <dbReference type="NCBI Taxonomy" id="1427578"/>
    <lineage>
        <taxon>Bacteria</taxon>
        <taxon>Bacillati</taxon>
        <taxon>Cyanobacteriota</taxon>
        <taxon>Cyanophyceae</taxon>
        <taxon>Oscillatoriophycideae</taxon>
        <taxon>Chroococcales</taxon>
        <taxon>Microcystaceae</taxon>
        <taxon>Pannus</taxon>
    </lineage>
</organism>
<dbReference type="EMBL" id="JBAFSM010000011">
    <property type="protein sequence ID" value="MEG3436954.1"/>
    <property type="molecule type" value="Genomic_DNA"/>
</dbReference>
<keyword evidence="1" id="KW-0472">Membrane</keyword>
<name>A0AAW9QPA1_9CHRO</name>
<dbReference type="InterPro" id="IPR052955">
    <property type="entry name" value="UPF0703_membrane_permease"/>
</dbReference>
<keyword evidence="1" id="KW-0812">Transmembrane</keyword>
<accession>A0AAW9QPA1</accession>
<dbReference type="Pfam" id="PF09323">
    <property type="entry name" value="DUF1980"/>
    <property type="match status" value="1"/>
</dbReference>
<gene>
    <name evidence="4" type="ORF">V0288_07460</name>
</gene>
<feature type="transmembrane region" description="Helical" evidence="1">
    <location>
        <begin position="87"/>
        <end position="108"/>
    </location>
</feature>
<dbReference type="Pfam" id="PF21537">
    <property type="entry name" value="DUF1980_C"/>
    <property type="match status" value="1"/>
</dbReference>
<dbReference type="InterPro" id="IPR048447">
    <property type="entry name" value="DUF1980_C"/>
</dbReference>
<evidence type="ECO:0000259" key="2">
    <source>
        <dbReference type="Pfam" id="PF09323"/>
    </source>
</evidence>
<evidence type="ECO:0000256" key="1">
    <source>
        <dbReference type="SAM" id="Phobius"/>
    </source>
</evidence>
<feature type="domain" description="DUF1980" evidence="3">
    <location>
        <begin position="146"/>
        <end position="264"/>
    </location>
</feature>
<dbReference type="PANTHER" id="PTHR40047:SF1">
    <property type="entry name" value="UPF0703 PROTEIN YCGQ"/>
    <property type="match status" value="1"/>
</dbReference>